<reference evidence="1 2" key="1">
    <citation type="journal article" date="2012" name="Vet. Microbiol.">
        <title>Complete genome sequence and characterization of a broad-host range T4-like bacteriophage phiAS5 infecting Aeromonas salmonicida subsp. salmonicida.</title>
        <authorList>
            <person name="Kim J.H."/>
            <person name="Son J.S."/>
            <person name="Choi Y.J."/>
            <person name="Choresca C.H.Jr."/>
            <person name="Shin S.P."/>
            <person name="Han J.E."/>
            <person name="Jun J.W."/>
            <person name="Park S.C."/>
        </authorList>
    </citation>
    <scope>NUCLEOTIDE SEQUENCE [LARGE SCALE GENOMIC DNA]</scope>
</reference>
<dbReference type="OrthoDB" id="23748at10239"/>
<evidence type="ECO:0000313" key="1">
    <source>
        <dbReference type="EMBL" id="ADM80004.1"/>
    </source>
</evidence>
<sequence length="82" mass="9346">MNTAVIFGNICNSRIVEAVETRKKTGLACDPKWLDEQVEWMHSAVVAQFEDQKWFKFALREHLVAFILKEYGAIAFGVDNGI</sequence>
<accession>E1A2Q8</accession>
<gene>
    <name evidence="1" type="ORF">phiAS5_ORF0161</name>
</gene>
<dbReference type="InterPro" id="IPR055992">
    <property type="entry name" value="DUF7570"/>
</dbReference>
<dbReference type="Pfam" id="PF24454">
    <property type="entry name" value="DUF7570"/>
    <property type="match status" value="1"/>
</dbReference>
<evidence type="ECO:0000313" key="2">
    <source>
        <dbReference type="Proteomes" id="UP000002236"/>
    </source>
</evidence>
<dbReference type="EMBL" id="HM452126">
    <property type="protein sequence ID" value="ADM80004.1"/>
    <property type="molecule type" value="Genomic_DNA"/>
</dbReference>
<keyword evidence="2" id="KW-1185">Reference proteome</keyword>
<proteinExistence type="predicted"/>
<dbReference type="GeneID" id="9861568"/>
<protein>
    <submittedName>
        <fullName evidence="1">Uncharacterized protein</fullName>
    </submittedName>
</protein>
<name>E1A2Q8_9CAUD</name>
<dbReference type="Proteomes" id="UP000002236">
    <property type="component" value="Segment"/>
</dbReference>
<dbReference type="RefSeq" id="YP_003969450.1">
    <property type="nucleotide sequence ID" value="NC_014636.1"/>
</dbReference>
<organism evidence="1 2">
    <name type="scientific">Aeromonas phage phiAS5</name>
    <dbReference type="NCBI Taxonomy" id="879630"/>
    <lineage>
        <taxon>Viruses</taxon>
        <taxon>Duplodnaviria</taxon>
        <taxon>Heunggongvirae</taxon>
        <taxon>Uroviricota</taxon>
        <taxon>Caudoviricetes</taxon>
        <taxon>Pantevenvirales</taxon>
        <taxon>Straboviridae</taxon>
        <taxon>Chrysonvirus</taxon>
        <taxon>Chrysonvirus as5</taxon>
    </lineage>
</organism>
<dbReference type="KEGG" id="vg:9861568"/>